<feature type="transmembrane region" description="Helical" evidence="6">
    <location>
        <begin position="443"/>
        <end position="463"/>
    </location>
</feature>
<protein>
    <recommendedName>
        <fullName evidence="8">UBA domain-containing protein</fullName>
    </recommendedName>
</protein>
<dbReference type="PANTHER" id="PTHR12577:SF14">
    <property type="entry name" value="DACHSHUND HOMOLOG 1"/>
    <property type="match status" value="1"/>
</dbReference>
<dbReference type="SUPFAM" id="SSF144091">
    <property type="entry name" value="Rhomboid-like"/>
    <property type="match status" value="1"/>
</dbReference>
<comment type="subcellular location">
    <subcellularLocation>
        <location evidence="1">Membrane</location>
        <topology evidence="1">Multi-pass membrane protein</topology>
    </subcellularLocation>
</comment>
<dbReference type="GO" id="GO:0000978">
    <property type="term" value="F:RNA polymerase II cis-regulatory region sequence-specific DNA binding"/>
    <property type="evidence" value="ECO:0007669"/>
    <property type="project" value="TreeGrafter"/>
</dbReference>
<accession>A0A553QRX6</accession>
<name>A0A553QRX6_9TELE</name>
<feature type="compositionally biased region" description="Basic and acidic residues" evidence="5">
    <location>
        <begin position="154"/>
        <end position="163"/>
    </location>
</feature>
<dbReference type="PROSITE" id="PS50030">
    <property type="entry name" value="UBA"/>
    <property type="match status" value="1"/>
</dbReference>
<proteinExistence type="predicted"/>
<organism evidence="9 10">
    <name type="scientific">Danionella cerebrum</name>
    <dbReference type="NCBI Taxonomy" id="2873325"/>
    <lineage>
        <taxon>Eukaryota</taxon>
        <taxon>Metazoa</taxon>
        <taxon>Chordata</taxon>
        <taxon>Craniata</taxon>
        <taxon>Vertebrata</taxon>
        <taxon>Euteleostomi</taxon>
        <taxon>Actinopterygii</taxon>
        <taxon>Neopterygii</taxon>
        <taxon>Teleostei</taxon>
        <taxon>Ostariophysi</taxon>
        <taxon>Cypriniformes</taxon>
        <taxon>Danionidae</taxon>
        <taxon>Danioninae</taxon>
        <taxon>Danionella</taxon>
    </lineage>
</organism>
<evidence type="ECO:0000256" key="5">
    <source>
        <dbReference type="SAM" id="MobiDB-lite"/>
    </source>
</evidence>
<feature type="transmembrane region" description="Helical" evidence="6">
    <location>
        <begin position="484"/>
        <end position="512"/>
    </location>
</feature>
<feature type="domain" description="UBA" evidence="8">
    <location>
        <begin position="631"/>
        <end position="671"/>
    </location>
</feature>
<dbReference type="InterPro" id="IPR052417">
    <property type="entry name" value="Dachshund_domain"/>
</dbReference>
<keyword evidence="4 6" id="KW-0472">Membrane</keyword>
<evidence type="ECO:0000256" key="3">
    <source>
        <dbReference type="ARBA" id="ARBA00022989"/>
    </source>
</evidence>
<feature type="signal peptide" evidence="7">
    <location>
        <begin position="1"/>
        <end position="23"/>
    </location>
</feature>
<dbReference type="InterPro" id="IPR035952">
    <property type="entry name" value="Rhomboid-like_sf"/>
</dbReference>
<dbReference type="PANTHER" id="PTHR12577">
    <property type="entry name" value="DACHSHUND"/>
    <property type="match status" value="1"/>
</dbReference>
<comment type="caution">
    <text evidence="9">The sequence shown here is derived from an EMBL/GenBank/DDBJ whole genome shotgun (WGS) entry which is preliminary data.</text>
</comment>
<gene>
    <name evidence="9" type="ORF">DNTS_024807</name>
</gene>
<dbReference type="InterPro" id="IPR041928">
    <property type="entry name" value="UBA_UBAC2"/>
</dbReference>
<evidence type="ECO:0000256" key="1">
    <source>
        <dbReference type="ARBA" id="ARBA00004141"/>
    </source>
</evidence>
<dbReference type="Pfam" id="PF00627">
    <property type="entry name" value="UBA"/>
    <property type="match status" value="1"/>
</dbReference>
<keyword evidence="7" id="KW-0732">Signal</keyword>
<dbReference type="Gene3D" id="1.10.8.10">
    <property type="entry name" value="DNA helicase RuvA subunit, C-terminal domain"/>
    <property type="match status" value="1"/>
</dbReference>
<dbReference type="AlphaFoldDB" id="A0A553QRX6"/>
<evidence type="ECO:0000313" key="9">
    <source>
        <dbReference type="EMBL" id="TRY92715.1"/>
    </source>
</evidence>
<dbReference type="InterPro" id="IPR009060">
    <property type="entry name" value="UBA-like_sf"/>
</dbReference>
<dbReference type="SMART" id="SM00165">
    <property type="entry name" value="UBA"/>
    <property type="match status" value="1"/>
</dbReference>
<dbReference type="GO" id="GO:0016020">
    <property type="term" value="C:membrane"/>
    <property type="evidence" value="ECO:0007669"/>
    <property type="project" value="UniProtKB-SubCell"/>
</dbReference>
<dbReference type="OrthoDB" id="272778at2759"/>
<keyword evidence="10" id="KW-1185">Reference proteome</keyword>
<sequence>MEDEVKPLMFFLCVLMIFECLNEFGFHKTIPSTQKENILCTPTSQNSYERLSHSGPTLPAAFSAPLLFPEGLSSIETLLTNIQGLLKVAVDNARAQEKQVQLERSELKMELYRERELRETLERELCAEQKNRALIQKRLKKEKKNKRKLQEALEVEARRRDQAEQSLQRTTSCDRSPSQNETPQKEMEKNLNSSRTDTDRTVQVYYLDMESMLACRYFCPVYLEHNNKEFFLKLYTGDGSEYDSLVLCVVVEEHHHLTAYGAQCNLRMKFSNRGFVVSSTLKRERLMDNENGRKETSKEGEEKRGREEANCHLLCGSGMMFTSTGSWGLYKAPVSKSLLLLPTALTVLLTVLLPQYQEIFIYNLESVRNDKQIWRLLSGRLICLDLKDTFCSSLLFYNFRIFERRFGSRKFASFLFGAWILSAFVDLLLTEALLGLFELKVEVLPAGLLAPAFALFVPFYSSIPRVQITQLLGHFSITNKSLTYIVGAQLMTSSAYMWVVACSGLMAGFLYYSNKVAVQKLLHVPRWLARCSAMLLEPIFSESEPTAEAPLGMGATLDIQRQQRMDILDQQLLLSQLTQLRRNTQQQNAQPGILNWNRFFPSLRHRGHQHDAPQAQQANRTHPAEQPDHPAVPEAQVALLMEMGFSRMDAQEALRASNNDINIATNFLLQH</sequence>
<evidence type="ECO:0000313" key="10">
    <source>
        <dbReference type="Proteomes" id="UP000316079"/>
    </source>
</evidence>
<dbReference type="SUPFAM" id="SSF46934">
    <property type="entry name" value="UBA-like"/>
    <property type="match status" value="1"/>
</dbReference>
<feature type="compositionally biased region" description="Polar residues" evidence="5">
    <location>
        <begin position="164"/>
        <end position="182"/>
    </location>
</feature>
<evidence type="ECO:0000259" key="8">
    <source>
        <dbReference type="PROSITE" id="PS50030"/>
    </source>
</evidence>
<dbReference type="CDD" id="cd14305">
    <property type="entry name" value="UBA_UBAC2"/>
    <property type="match status" value="1"/>
</dbReference>
<reference evidence="9 10" key="1">
    <citation type="journal article" date="2019" name="Sci. Data">
        <title>Hybrid genome assembly and annotation of Danionella translucida.</title>
        <authorList>
            <person name="Kadobianskyi M."/>
            <person name="Schulze L."/>
            <person name="Schuelke M."/>
            <person name="Judkewitz B."/>
        </authorList>
    </citation>
    <scope>NUCLEOTIDE SEQUENCE [LARGE SCALE GENOMIC DNA]</scope>
    <source>
        <strain evidence="9 10">Bolton</strain>
    </source>
</reference>
<feature type="region of interest" description="Disordered" evidence="5">
    <location>
        <begin position="286"/>
        <end position="305"/>
    </location>
</feature>
<keyword evidence="2 6" id="KW-0812">Transmembrane</keyword>
<dbReference type="Gene3D" id="1.20.1540.10">
    <property type="entry name" value="Rhomboid-like"/>
    <property type="match status" value="1"/>
</dbReference>
<feature type="transmembrane region" description="Helical" evidence="6">
    <location>
        <begin position="411"/>
        <end position="437"/>
    </location>
</feature>
<dbReference type="GO" id="GO:0005634">
    <property type="term" value="C:nucleus"/>
    <property type="evidence" value="ECO:0007669"/>
    <property type="project" value="TreeGrafter"/>
</dbReference>
<dbReference type="InterPro" id="IPR015940">
    <property type="entry name" value="UBA"/>
</dbReference>
<feature type="region of interest" description="Disordered" evidence="5">
    <location>
        <begin position="606"/>
        <end position="629"/>
    </location>
</feature>
<evidence type="ECO:0000256" key="4">
    <source>
        <dbReference type="ARBA" id="ARBA00023136"/>
    </source>
</evidence>
<dbReference type="Proteomes" id="UP000316079">
    <property type="component" value="Unassembled WGS sequence"/>
</dbReference>
<dbReference type="GO" id="GO:0005667">
    <property type="term" value="C:transcription regulator complex"/>
    <property type="evidence" value="ECO:0007669"/>
    <property type="project" value="TreeGrafter"/>
</dbReference>
<feature type="chain" id="PRO_5022173431" description="UBA domain-containing protein" evidence="7">
    <location>
        <begin position="24"/>
        <end position="671"/>
    </location>
</feature>
<dbReference type="GO" id="GO:0000981">
    <property type="term" value="F:DNA-binding transcription factor activity, RNA polymerase II-specific"/>
    <property type="evidence" value="ECO:0007669"/>
    <property type="project" value="TreeGrafter"/>
</dbReference>
<evidence type="ECO:0000256" key="2">
    <source>
        <dbReference type="ARBA" id="ARBA00022692"/>
    </source>
</evidence>
<keyword evidence="3 6" id="KW-1133">Transmembrane helix</keyword>
<dbReference type="STRING" id="623744.A0A553QRX6"/>
<evidence type="ECO:0000256" key="7">
    <source>
        <dbReference type="SAM" id="SignalP"/>
    </source>
</evidence>
<feature type="region of interest" description="Disordered" evidence="5">
    <location>
        <begin position="154"/>
        <end position="195"/>
    </location>
</feature>
<evidence type="ECO:0000256" key="6">
    <source>
        <dbReference type="SAM" id="Phobius"/>
    </source>
</evidence>
<dbReference type="EMBL" id="SRMA01025597">
    <property type="protein sequence ID" value="TRY92715.1"/>
    <property type="molecule type" value="Genomic_DNA"/>
</dbReference>